<dbReference type="GO" id="GO:0016829">
    <property type="term" value="F:lyase activity"/>
    <property type="evidence" value="ECO:0007669"/>
    <property type="project" value="UniProtKB-KW"/>
</dbReference>
<dbReference type="Pfam" id="PF07287">
    <property type="entry name" value="AtuA"/>
    <property type="match status" value="1"/>
</dbReference>
<dbReference type="PANTHER" id="PTHR47708">
    <property type="match status" value="1"/>
</dbReference>
<dbReference type="EMBL" id="MFYX01000147">
    <property type="protein sequence ID" value="OGK00402.1"/>
    <property type="molecule type" value="Genomic_DNA"/>
</dbReference>
<dbReference type="AlphaFoldDB" id="A0A1F7F1E5"/>
<evidence type="ECO:0000313" key="2">
    <source>
        <dbReference type="EMBL" id="OGK00402.1"/>
    </source>
</evidence>
<gene>
    <name evidence="2" type="ORF">A2519_01135</name>
</gene>
<evidence type="ECO:0000313" key="3">
    <source>
        <dbReference type="Proteomes" id="UP000179243"/>
    </source>
</evidence>
<evidence type="ECO:0000259" key="1">
    <source>
        <dbReference type="Pfam" id="PF07287"/>
    </source>
</evidence>
<dbReference type="Proteomes" id="UP000179243">
    <property type="component" value="Unassembled WGS sequence"/>
</dbReference>
<proteinExistence type="predicted"/>
<comment type="caution">
    <text evidence="2">The sequence shown here is derived from an EMBL/GenBank/DDBJ whole genome shotgun (WGS) entry which is preliminary data.</text>
</comment>
<organism evidence="2 3">
    <name type="scientific">Candidatus Raymondbacteria bacterium RIFOXYD12_FULL_49_13</name>
    <dbReference type="NCBI Taxonomy" id="1817890"/>
    <lineage>
        <taxon>Bacteria</taxon>
        <taxon>Raymondiibacteriota</taxon>
    </lineage>
</organism>
<feature type="domain" description="Acyclic terpene utilisation N-terminal" evidence="1">
    <location>
        <begin position="66"/>
        <end position="404"/>
    </location>
</feature>
<protein>
    <submittedName>
        <fullName evidence="2">3-methylaspartate ammonia-lyase</fullName>
    </submittedName>
</protein>
<dbReference type="PANTHER" id="PTHR47708:SF2">
    <property type="entry name" value="SI:CH73-132F6.5"/>
    <property type="match status" value="1"/>
</dbReference>
<keyword evidence="2" id="KW-0456">Lyase</keyword>
<name>A0A1F7F1E5_UNCRA</name>
<reference evidence="2 3" key="1">
    <citation type="journal article" date="2016" name="Nat. Commun.">
        <title>Thousands of microbial genomes shed light on interconnected biogeochemical processes in an aquifer system.</title>
        <authorList>
            <person name="Anantharaman K."/>
            <person name="Brown C.T."/>
            <person name="Hug L.A."/>
            <person name="Sharon I."/>
            <person name="Castelle C.J."/>
            <person name="Probst A.J."/>
            <person name="Thomas B.C."/>
            <person name="Singh A."/>
            <person name="Wilkins M.J."/>
            <person name="Karaoz U."/>
            <person name="Brodie E.L."/>
            <person name="Williams K.H."/>
            <person name="Hubbard S.S."/>
            <person name="Banfield J.F."/>
        </authorList>
    </citation>
    <scope>NUCLEOTIDE SEQUENCE [LARGE SCALE GENOMIC DNA]</scope>
</reference>
<dbReference type="InterPro" id="IPR010839">
    <property type="entry name" value="AtuA_N"/>
</dbReference>
<accession>A0A1F7F1E5</accession>
<sequence length="457" mass="49487">MTEFRVLSPTAILGYGFPEASFMRGIRRTPHLIAVDAGSTDPGPYYLGAGKSFTNRSNVKRDLCFMLKEGVRRNIPVVIGSAGGSGARPHVDWCVAIIREIAREEKLSFTMGVVYADIAKTMVRAYLRKNRIVPLDCVPRLTKTVLDESVNIVAQMGMEPIQAALRKGCGVVLCGRCYDPAVFAALPVQLGFDKGLALHMGKILECAAIAATPGSGADCVLGTLKQGSFVLETLNPARSFTKESAAAHTLYEKSDPYHLPGPGGTIDISGCSFTELPGGRVEVRGSRYVPSETYFVKLEGVRRTGYRTISVAGTRDPVMIKNIDSILESVTVQVRPMLKREKIPGNARFHVFGKNAIMGDREPIKKTASHELGIVIDAVAATQESADTLCSLIRSTLLHYGYPGRISTAGNLAFPFSPSDLRAGEVFEFSVYHLMPVEKQGLFKSIVLTCAGQRKAP</sequence>